<dbReference type="AlphaFoldDB" id="A0A345SUY2"/>
<dbReference type="EMBL" id="CP031264">
    <property type="protein sequence ID" value="AXI77537.1"/>
    <property type="molecule type" value="Genomic_DNA"/>
</dbReference>
<reference evidence="4" key="1">
    <citation type="submission" date="2018-07" db="EMBL/GenBank/DDBJ databases">
        <title>Streptacidiphilus bronchialis DSM 106435 chromosome.</title>
        <authorList>
            <person name="Batra D."/>
            <person name="Gulvik C.A."/>
        </authorList>
    </citation>
    <scope>NUCLEOTIDE SEQUENCE [LARGE SCALE GENOMIC DNA]</scope>
    <source>
        <strain evidence="4">DSM 106435</strain>
    </source>
</reference>
<feature type="region of interest" description="Disordered" evidence="1">
    <location>
        <begin position="440"/>
        <end position="474"/>
    </location>
</feature>
<gene>
    <name evidence="3" type="ORF">C7M71_008870</name>
</gene>
<protein>
    <submittedName>
        <fullName evidence="3">Uncharacterized protein</fullName>
    </submittedName>
</protein>
<dbReference type="OrthoDB" id="3848547at2"/>
<keyword evidence="2" id="KW-1133">Transmembrane helix</keyword>
<evidence type="ECO:0000313" key="3">
    <source>
        <dbReference type="EMBL" id="AXI77537.1"/>
    </source>
</evidence>
<accession>A0A345SUY2</accession>
<proteinExistence type="predicted"/>
<keyword evidence="4" id="KW-1185">Reference proteome</keyword>
<feature type="transmembrane region" description="Helical" evidence="2">
    <location>
        <begin position="58"/>
        <end position="77"/>
    </location>
</feature>
<evidence type="ECO:0000256" key="1">
    <source>
        <dbReference type="SAM" id="MobiDB-lite"/>
    </source>
</evidence>
<dbReference type="KEGG" id="stri:C7M71_008870"/>
<keyword evidence="2" id="KW-0812">Transmembrane</keyword>
<feature type="compositionally biased region" description="Basic and acidic residues" evidence="1">
    <location>
        <begin position="119"/>
        <end position="141"/>
    </location>
</feature>
<keyword evidence="2" id="KW-0472">Membrane</keyword>
<feature type="region of interest" description="Disordered" evidence="1">
    <location>
        <begin position="106"/>
        <end position="141"/>
    </location>
</feature>
<name>A0A345SUY2_9ACTN</name>
<evidence type="ECO:0000256" key="2">
    <source>
        <dbReference type="SAM" id="Phobius"/>
    </source>
</evidence>
<feature type="compositionally biased region" description="Low complexity" evidence="1">
    <location>
        <begin position="313"/>
        <end position="369"/>
    </location>
</feature>
<dbReference type="Proteomes" id="UP000249340">
    <property type="component" value="Chromosome"/>
</dbReference>
<feature type="region of interest" description="Disordered" evidence="1">
    <location>
        <begin position="280"/>
        <end position="383"/>
    </location>
</feature>
<feature type="compositionally biased region" description="Low complexity" evidence="1">
    <location>
        <begin position="446"/>
        <end position="465"/>
    </location>
</feature>
<organism evidence="3 4">
    <name type="scientific">Peterkaempfera bronchialis</name>
    <dbReference type="NCBI Taxonomy" id="2126346"/>
    <lineage>
        <taxon>Bacteria</taxon>
        <taxon>Bacillati</taxon>
        <taxon>Actinomycetota</taxon>
        <taxon>Actinomycetes</taxon>
        <taxon>Kitasatosporales</taxon>
        <taxon>Streptomycetaceae</taxon>
        <taxon>Peterkaempfera</taxon>
    </lineage>
</organism>
<sequence length="499" mass="51696">MPEGVPGGDDEFRSVVFDESFVRAARIQELSASERLGGTDRGVRPRTIRPLTSLPRQALTVMLLIAMAFAAAVYMGIRHPYREPANAKSRLTMTIVPLTLPVVTGPAVPGAGSGTGRQKGGDKGDKADKEDKGDRRGDDDPFARLEKAAGTAFYDGGVGLAPPPAIATRHFSIDQVTRALAAVQQYLYASSLDSKVLVEGSTGAVRDLLAPGQRAQFDDSVANPRDDLHHAATGWLVRFDPAQVTLGVSKVKVAGGMTVDEADDDTLEVVTDHTFVYALQAAPQNGSRPPSGQAARGSEPTRLPEAPPGPIGLGTTAPTATAPTATTPTATTPGGTTAPGTTTPGTTTPAPEGSGGSASPWSASPSGDATVYPDIDPDQLSVPGEPVTLFTIRRELRFHFDRADIAASQLQLVDSVVQAGPMACDAHAERYLRPILVGQETGAADGSPGTPQATGGPGATASQSTRPAGIDPLDRLHRPAWQVCGVLSGPMASLSADDR</sequence>
<evidence type="ECO:0000313" key="4">
    <source>
        <dbReference type="Proteomes" id="UP000249340"/>
    </source>
</evidence>